<evidence type="ECO:0000259" key="2">
    <source>
        <dbReference type="Pfam" id="PF18962"/>
    </source>
</evidence>
<sequence>MKNTNSMACNCLGVLILVCSLFTQAYPQNLITPENIIYEGSFRLDAGARVGSYGLFAYGGYAFAYNPQGDPSGANDGYPGSLFGSGHETGNCIAEVSIPQPVISSAKNVSDLPSTTPLQAFADPFTGLPSIANIGVWGLAYLPAQDGQGSGKLYADLGDDYNALTNAVHMAWMDPDLSNPNTAGLWRLGSYAQWDIGRYLFEIPKVWADSNTPGKILACGRCRNWGAEGPNLFACAPWENGNPPPSGDTIEGIPLMHFTGKADKAFTACTDYCAGAWLTMGNRSAVVILATVNYSLDHLYYHGHYGPGRYPCFLFYDPDDLSGVAKGQKDSWEPRWYARKNLDHFFFGETGPSGGNFDLEAGGYSPGGMAYDRERGRLYVAQRLMPGGGGNPVIHVFRIDTTESSVAMSAAKADEGITITIRPNPFNPSTVINIKEQVTSSKKQAGKTEVKIFNVHGKLIQLLTADYLLLASGLTWDASSFPSGIYIARVRIGGMTATKTMTLLK</sequence>
<dbReference type="Pfam" id="PF18962">
    <property type="entry name" value="Por_Secre_tail"/>
    <property type="match status" value="1"/>
</dbReference>
<feature type="signal peptide" evidence="1">
    <location>
        <begin position="1"/>
        <end position="25"/>
    </location>
</feature>
<feature type="domain" description="Secretion system C-terminal sorting" evidence="2">
    <location>
        <begin position="423"/>
        <end position="499"/>
    </location>
</feature>
<keyword evidence="1" id="KW-0732">Signal</keyword>
<feature type="chain" id="PRO_5009528582" description="Secretion system C-terminal sorting domain-containing protein" evidence="1">
    <location>
        <begin position="26"/>
        <end position="505"/>
    </location>
</feature>
<gene>
    <name evidence="3" type="ORF">A2519_00645</name>
</gene>
<comment type="caution">
    <text evidence="3">The sequence shown here is derived from an EMBL/GenBank/DDBJ whole genome shotgun (WGS) entry which is preliminary data.</text>
</comment>
<accession>A0A1F7FBN4</accession>
<dbReference type="Proteomes" id="UP000179243">
    <property type="component" value="Unassembled WGS sequence"/>
</dbReference>
<protein>
    <recommendedName>
        <fullName evidence="2">Secretion system C-terminal sorting domain-containing protein</fullName>
    </recommendedName>
</protein>
<dbReference type="AlphaFoldDB" id="A0A1F7FBN4"/>
<dbReference type="InterPro" id="IPR026444">
    <property type="entry name" value="Secre_tail"/>
</dbReference>
<evidence type="ECO:0000256" key="1">
    <source>
        <dbReference type="SAM" id="SignalP"/>
    </source>
</evidence>
<dbReference type="NCBIfam" id="TIGR04183">
    <property type="entry name" value="Por_Secre_tail"/>
    <property type="match status" value="1"/>
</dbReference>
<dbReference type="EMBL" id="MFYX01000080">
    <property type="protein sequence ID" value="OGK03896.1"/>
    <property type="molecule type" value="Genomic_DNA"/>
</dbReference>
<reference evidence="3 4" key="1">
    <citation type="journal article" date="2016" name="Nat. Commun.">
        <title>Thousands of microbial genomes shed light on interconnected biogeochemical processes in an aquifer system.</title>
        <authorList>
            <person name="Anantharaman K."/>
            <person name="Brown C.T."/>
            <person name="Hug L.A."/>
            <person name="Sharon I."/>
            <person name="Castelle C.J."/>
            <person name="Probst A.J."/>
            <person name="Thomas B.C."/>
            <person name="Singh A."/>
            <person name="Wilkins M.J."/>
            <person name="Karaoz U."/>
            <person name="Brodie E.L."/>
            <person name="Williams K.H."/>
            <person name="Hubbard S.S."/>
            <person name="Banfield J.F."/>
        </authorList>
    </citation>
    <scope>NUCLEOTIDE SEQUENCE [LARGE SCALE GENOMIC DNA]</scope>
</reference>
<evidence type="ECO:0000313" key="3">
    <source>
        <dbReference type="EMBL" id="OGK03896.1"/>
    </source>
</evidence>
<name>A0A1F7FBN4_UNCRA</name>
<organism evidence="3 4">
    <name type="scientific">Candidatus Raymondbacteria bacterium RIFOXYD12_FULL_49_13</name>
    <dbReference type="NCBI Taxonomy" id="1817890"/>
    <lineage>
        <taxon>Bacteria</taxon>
        <taxon>Raymondiibacteriota</taxon>
    </lineage>
</organism>
<proteinExistence type="predicted"/>
<evidence type="ECO:0000313" key="4">
    <source>
        <dbReference type="Proteomes" id="UP000179243"/>
    </source>
</evidence>